<keyword evidence="4" id="KW-1003">Cell membrane</keyword>
<dbReference type="Gene3D" id="1.25.40.600">
    <property type="match status" value="1"/>
</dbReference>
<dbReference type="InParanoid" id="A0A1M7HV38"/>
<dbReference type="InterPro" id="IPR038523">
    <property type="entry name" value="AmiSUreI_transpt_sf"/>
</dbReference>
<evidence type="ECO:0000256" key="5">
    <source>
        <dbReference type="ARBA" id="ARBA00022692"/>
    </source>
</evidence>
<dbReference type="InterPro" id="IPR003211">
    <property type="entry name" value="AmiSUreI_transpt"/>
</dbReference>
<name>A0A1M7HV38_9GAMM</name>
<dbReference type="Proteomes" id="UP000190911">
    <property type="component" value="Chromosome I"/>
</dbReference>
<gene>
    <name evidence="9" type="ORF">SAMN05878437_2366</name>
</gene>
<dbReference type="CDD" id="cd13747">
    <property type="entry name" value="UreI_AmiS_like_1"/>
    <property type="match status" value="1"/>
</dbReference>
<feature type="transmembrane region" description="Helical" evidence="8">
    <location>
        <begin position="87"/>
        <end position="108"/>
    </location>
</feature>
<dbReference type="EMBL" id="LT670847">
    <property type="protein sequence ID" value="SHM32376.1"/>
    <property type="molecule type" value="Genomic_DNA"/>
</dbReference>
<keyword evidence="7 8" id="KW-0472">Membrane</keyword>
<keyword evidence="5 8" id="KW-0812">Transmembrane</keyword>
<keyword evidence="6 8" id="KW-1133">Transmembrane helix</keyword>
<comment type="subcellular location">
    <subcellularLocation>
        <location evidence="1">Cell membrane</location>
        <topology evidence="1">Multi-pass membrane protein</topology>
    </subcellularLocation>
</comment>
<evidence type="ECO:0000256" key="2">
    <source>
        <dbReference type="ARBA" id="ARBA00010068"/>
    </source>
</evidence>
<feature type="transmembrane region" description="Helical" evidence="8">
    <location>
        <begin position="56"/>
        <end position="75"/>
    </location>
</feature>
<evidence type="ECO:0000256" key="3">
    <source>
        <dbReference type="ARBA" id="ARBA00022448"/>
    </source>
</evidence>
<reference evidence="9 10" key="1">
    <citation type="submission" date="2016-11" db="EMBL/GenBank/DDBJ databases">
        <authorList>
            <person name="Jaros S."/>
            <person name="Januszkiewicz K."/>
            <person name="Wedrychowicz H."/>
        </authorList>
    </citation>
    <scope>NUCLEOTIDE SEQUENCE [LARGE SCALE GENOMIC DNA]</scope>
    <source>
        <strain evidence="9 10">ACAM 12</strain>
    </source>
</reference>
<evidence type="ECO:0000256" key="8">
    <source>
        <dbReference type="SAM" id="Phobius"/>
    </source>
</evidence>
<feature type="transmembrane region" description="Helical" evidence="8">
    <location>
        <begin position="32"/>
        <end position="50"/>
    </location>
</feature>
<keyword evidence="3" id="KW-0813">Transport</keyword>
<feature type="transmembrane region" description="Helical" evidence="8">
    <location>
        <begin position="6"/>
        <end position="25"/>
    </location>
</feature>
<keyword evidence="10" id="KW-1185">Reference proteome</keyword>
<evidence type="ECO:0000313" key="10">
    <source>
        <dbReference type="Proteomes" id="UP000190911"/>
    </source>
</evidence>
<evidence type="ECO:0000256" key="4">
    <source>
        <dbReference type="ARBA" id="ARBA00022475"/>
    </source>
</evidence>
<evidence type="ECO:0000256" key="1">
    <source>
        <dbReference type="ARBA" id="ARBA00004651"/>
    </source>
</evidence>
<comment type="similarity">
    <text evidence="2">Belongs to the AmiS/UreI family.</text>
</comment>
<proteinExistence type="inferred from homology"/>
<evidence type="ECO:0000256" key="6">
    <source>
        <dbReference type="ARBA" id="ARBA00022989"/>
    </source>
</evidence>
<feature type="transmembrane region" description="Helical" evidence="8">
    <location>
        <begin position="149"/>
        <end position="170"/>
    </location>
</feature>
<evidence type="ECO:0000313" key="9">
    <source>
        <dbReference type="EMBL" id="SHM32376.1"/>
    </source>
</evidence>
<organism evidence="9 10">
    <name type="scientific">Vreelandella subglaciescola</name>
    <dbReference type="NCBI Taxonomy" id="29571"/>
    <lineage>
        <taxon>Bacteria</taxon>
        <taxon>Pseudomonadati</taxon>
        <taxon>Pseudomonadota</taxon>
        <taxon>Gammaproteobacteria</taxon>
        <taxon>Oceanospirillales</taxon>
        <taxon>Halomonadaceae</taxon>
        <taxon>Vreelandella</taxon>
    </lineage>
</organism>
<evidence type="ECO:0000256" key="7">
    <source>
        <dbReference type="ARBA" id="ARBA00023136"/>
    </source>
</evidence>
<dbReference type="STRING" id="29571.SAMN05878437_2366"/>
<feature type="transmembrane region" description="Helical" evidence="8">
    <location>
        <begin position="114"/>
        <end position="137"/>
    </location>
</feature>
<dbReference type="RefSeq" id="WP_079553868.1">
    <property type="nucleotide sequence ID" value="NZ_LT670847.1"/>
</dbReference>
<dbReference type="OrthoDB" id="6636366at2"/>
<dbReference type="Pfam" id="PF02293">
    <property type="entry name" value="AmiS_UreI"/>
    <property type="match status" value="1"/>
</dbReference>
<accession>A0A1M7HV38</accession>
<protein>
    <submittedName>
        <fullName evidence="9">AmiS/UreI family transporter</fullName>
    </submittedName>
</protein>
<sequence length="174" mass="19480">MHEGLSLFYVGAVLILNGLWMAGRIEDREIQVINYFTGGVSLAVAAYAAFGPKADAISVRNAALTLLFAFTYLWIAFNRRNGCNGRGLGYFCLFVALTALPTGILQWTRADTLWGWWSTVNWLAWAVLWLGFYLMLCHWPRMQPWMARLSLVLGVFTGWVPGYLLLNGLLPLGA</sequence>
<dbReference type="GO" id="GO:0005886">
    <property type="term" value="C:plasma membrane"/>
    <property type="evidence" value="ECO:0007669"/>
    <property type="project" value="UniProtKB-SubCell"/>
</dbReference>
<dbReference type="AlphaFoldDB" id="A0A1M7HV38"/>